<dbReference type="InterPro" id="IPR011013">
    <property type="entry name" value="Gal_mutarotase_sf_dom"/>
</dbReference>
<dbReference type="SUPFAM" id="SSF88713">
    <property type="entry name" value="Glycoside hydrolase/deacetylase"/>
    <property type="match status" value="1"/>
</dbReference>
<dbReference type="GO" id="GO:0046872">
    <property type="term" value="F:metal ion binding"/>
    <property type="evidence" value="ECO:0007669"/>
    <property type="project" value="UniProtKB-KW"/>
</dbReference>
<dbReference type="Gene3D" id="2.60.40.2220">
    <property type="match status" value="1"/>
</dbReference>
<evidence type="ECO:0000256" key="1">
    <source>
        <dbReference type="ARBA" id="ARBA00009792"/>
    </source>
</evidence>
<dbReference type="InterPro" id="IPR054723">
    <property type="entry name" value="Ams1-like_N"/>
</dbReference>
<dbReference type="GeneID" id="97987644"/>
<name>A0A3E3I580_9FIRM</name>
<reference evidence="6 7" key="1">
    <citation type="submission" date="2018-08" db="EMBL/GenBank/DDBJ databases">
        <title>A genome reference for cultivated species of the human gut microbiota.</title>
        <authorList>
            <person name="Zou Y."/>
            <person name="Xue W."/>
            <person name="Luo G."/>
        </authorList>
    </citation>
    <scope>NUCLEOTIDE SEQUENCE [LARGE SCALE GENOMIC DNA]</scope>
    <source>
        <strain evidence="6 7">TF05-5AC</strain>
    </source>
</reference>
<protein>
    <submittedName>
        <fullName evidence="6">Alpha-mannosidase</fullName>
    </submittedName>
</protein>
<dbReference type="CDD" id="cd10789">
    <property type="entry name" value="GH38N_AMII_ER_cytosolic"/>
    <property type="match status" value="1"/>
</dbReference>
<dbReference type="PANTHER" id="PTHR46017">
    <property type="entry name" value="ALPHA-MANNOSIDASE 2C1"/>
    <property type="match status" value="1"/>
</dbReference>
<dbReference type="PANTHER" id="PTHR46017:SF1">
    <property type="entry name" value="ALPHA-MANNOSIDASE 2C1"/>
    <property type="match status" value="1"/>
</dbReference>
<evidence type="ECO:0000256" key="3">
    <source>
        <dbReference type="ARBA" id="ARBA00022801"/>
    </source>
</evidence>
<evidence type="ECO:0000259" key="5">
    <source>
        <dbReference type="SMART" id="SM00872"/>
    </source>
</evidence>
<dbReference type="Gene3D" id="3.20.110.10">
    <property type="entry name" value="Glycoside hydrolase 38, N terminal domain"/>
    <property type="match status" value="1"/>
</dbReference>
<dbReference type="GO" id="GO:0030246">
    <property type="term" value="F:carbohydrate binding"/>
    <property type="evidence" value="ECO:0007669"/>
    <property type="project" value="InterPro"/>
</dbReference>
<comment type="caution">
    <text evidence="6">The sequence shown here is derived from an EMBL/GenBank/DDBJ whole genome shotgun (WGS) entry which is preliminary data.</text>
</comment>
<dbReference type="Pfam" id="PF07748">
    <property type="entry name" value="Glyco_hydro_38C"/>
    <property type="match status" value="1"/>
</dbReference>
<dbReference type="Pfam" id="PF22907">
    <property type="entry name" value="Ams1-like_1st"/>
    <property type="match status" value="1"/>
</dbReference>
<evidence type="ECO:0000256" key="2">
    <source>
        <dbReference type="ARBA" id="ARBA00022723"/>
    </source>
</evidence>
<dbReference type="InterPro" id="IPR011682">
    <property type="entry name" value="Glyco_hydro_38_C"/>
</dbReference>
<dbReference type="InterPro" id="IPR011330">
    <property type="entry name" value="Glyco_hydro/deAcase_b/a-brl"/>
</dbReference>
<dbReference type="InterPro" id="IPR027291">
    <property type="entry name" value="Glyco_hydro_38_N_sf"/>
</dbReference>
<evidence type="ECO:0000313" key="6">
    <source>
        <dbReference type="EMBL" id="RGE60451.1"/>
    </source>
</evidence>
<dbReference type="Pfam" id="PF09261">
    <property type="entry name" value="Alpha-mann_mid"/>
    <property type="match status" value="1"/>
</dbReference>
<dbReference type="EMBL" id="QVLV01000007">
    <property type="protein sequence ID" value="RGE60451.1"/>
    <property type="molecule type" value="Genomic_DNA"/>
</dbReference>
<dbReference type="SUPFAM" id="SSF74650">
    <property type="entry name" value="Galactose mutarotase-like"/>
    <property type="match status" value="1"/>
</dbReference>
<keyword evidence="3" id="KW-0378">Hydrolase</keyword>
<dbReference type="SMART" id="SM00872">
    <property type="entry name" value="Alpha-mann_mid"/>
    <property type="match status" value="1"/>
</dbReference>
<dbReference type="GO" id="GO:0006013">
    <property type="term" value="P:mannose metabolic process"/>
    <property type="evidence" value="ECO:0007669"/>
    <property type="project" value="InterPro"/>
</dbReference>
<gene>
    <name evidence="6" type="ORF">DXC51_12350</name>
</gene>
<keyword evidence="2" id="KW-0479">Metal-binding</keyword>
<dbReference type="InterPro" id="IPR000602">
    <property type="entry name" value="Glyco_hydro_38_N"/>
</dbReference>
<dbReference type="GO" id="GO:0004559">
    <property type="term" value="F:alpha-mannosidase activity"/>
    <property type="evidence" value="ECO:0007669"/>
    <property type="project" value="InterPro"/>
</dbReference>
<dbReference type="InterPro" id="IPR015341">
    <property type="entry name" value="Glyco_hydro_38_cen"/>
</dbReference>
<dbReference type="FunFam" id="1.20.1270.50:FF:000004">
    <property type="entry name" value="alpha-mannosidase 2C1 isoform X1"/>
    <property type="match status" value="1"/>
</dbReference>
<dbReference type="InterPro" id="IPR041147">
    <property type="entry name" value="GH38_C"/>
</dbReference>
<dbReference type="Pfam" id="PF01074">
    <property type="entry name" value="Glyco_hydro_38N"/>
    <property type="match status" value="1"/>
</dbReference>
<keyword evidence="4" id="KW-0326">Glycosidase</keyword>
<keyword evidence="7" id="KW-1185">Reference proteome</keyword>
<dbReference type="Proteomes" id="UP000260812">
    <property type="component" value="Unassembled WGS sequence"/>
</dbReference>
<evidence type="ECO:0000313" key="7">
    <source>
        <dbReference type="Proteomes" id="UP000260812"/>
    </source>
</evidence>
<dbReference type="Pfam" id="PF17677">
    <property type="entry name" value="Glyco_hydro38C2"/>
    <property type="match status" value="1"/>
</dbReference>
<proteinExistence type="inferred from homology"/>
<dbReference type="GO" id="GO:0009313">
    <property type="term" value="P:oligosaccharide catabolic process"/>
    <property type="evidence" value="ECO:0007669"/>
    <property type="project" value="TreeGrafter"/>
</dbReference>
<dbReference type="AlphaFoldDB" id="A0A3E3I580"/>
<dbReference type="Gene3D" id="2.70.98.30">
    <property type="entry name" value="Golgi alpha-mannosidase II, domain 4"/>
    <property type="match status" value="1"/>
</dbReference>
<evidence type="ECO:0000256" key="4">
    <source>
        <dbReference type="ARBA" id="ARBA00023295"/>
    </source>
</evidence>
<dbReference type="Gene3D" id="1.20.1270.50">
    <property type="entry name" value="Glycoside hydrolase family 38, central domain"/>
    <property type="match status" value="1"/>
</dbReference>
<dbReference type="SUPFAM" id="SSF88688">
    <property type="entry name" value="Families 57/38 glycoside transferase middle domain"/>
    <property type="match status" value="1"/>
</dbReference>
<comment type="similarity">
    <text evidence="1">Belongs to the glycosyl hydrolase 38 family.</text>
</comment>
<sequence>MKVMHSEWSGRIRHWIRTLKDDFYEPLGEFRWEGHRTMEHISPEQALGLAFEQVQPGFTWGNTYEYCWFRSRIELPGRAEGKRIVMNLKPGGESTLFVNGRSFGTYRADWVSEPHHYMEDNTLTRSGKAGESYEVLMETYAGHYYPECPDGGCATGPVLPGSFADPLREGARRTLGVCTYGIWDEDAYQLYMDVDTLVKLLETLDETSLRAAKIAKALEQFTLIVDFEQDKEKRTESYRAAREALKPAMEAVNGSTMPVFYAVGNAHLDLAWLWPMAETHRKTERTFAAQLRLLEEYPEYKFIQSQPASYEMCRKYYPELFERIKEAIRAGQWIADGAMWVEPDTNMTSGESLVRQLIHGKRYYKEELGVDSQVLWLPDTFGYTAALPQILRGCGVKYLVTQKIFWSYNEGDQFPYHYFTWEGMDGSRVDSFLPTSYTYRTDPKEINQVWKNRTQIQDLDAFLLPFGYGDGGGGPSRDYVEYALRQKDLEGGVKVKMEGPREFFEEMQEQGGPANTYVGELYFSAHRGTYTSQAMVKKNNRRCELALREMEMWSCLAASRGWEYPLEKADALWKQLLLHQFHDILPGSSIARVYVEAEEAFTEILKGAADITQNAAKAVLDGSEDTVTVFNSLSFGRKALVTLPEAFATGAETADGRKMPVQVMDGTVKALVELPSCGAVALIPATQPAEPEYIAAVTEENPAASVTETEDGFLMENTQIRACVNRCGEVISFILKESGREFAAESMNRFHLYKDVPRLFDAWDIDSNYREQEVEAAVDVKVEIQSQGLEAILKVTGRISESSYTQYIRLAADSRRLVFDTEVDWKELHRLWKTAFPVQVYAENGINEMQFGYVERPAHRSKAYDKDRFEVCNHRYSALCDGSHGAAVLNDCKYGISMNGNSLELTLLRAPSAPEMRADNRVHQFTYAFTAWEGSFTDCDVVRQGYELNVPALTMPGACESFSLASIDKENIILDTMKPAEDGSGDIILRLYESKKAAVTARVHVELEGCRAYLCDMLENVQEEAVMENGDMLLDFRAFEVKTVRLKRAGK</sequence>
<feature type="domain" description="Glycoside hydrolase family 38 central" evidence="5">
    <location>
        <begin position="524"/>
        <end position="601"/>
    </location>
</feature>
<dbReference type="InterPro" id="IPR028995">
    <property type="entry name" value="Glyco_hydro_57/38_cen_sf"/>
</dbReference>
<accession>A0A3E3I580</accession>
<dbReference type="RefSeq" id="WP_117544737.1">
    <property type="nucleotide sequence ID" value="NZ_JBKUNB010000012.1"/>
</dbReference>
<dbReference type="InterPro" id="IPR037094">
    <property type="entry name" value="Glyco_hydro_38_cen_sf"/>
</dbReference>
<organism evidence="6 7">
    <name type="scientific">Eisenbergiella massiliensis</name>
    <dbReference type="NCBI Taxonomy" id="1720294"/>
    <lineage>
        <taxon>Bacteria</taxon>
        <taxon>Bacillati</taxon>
        <taxon>Bacillota</taxon>
        <taxon>Clostridia</taxon>
        <taxon>Lachnospirales</taxon>
        <taxon>Lachnospiraceae</taxon>
        <taxon>Eisenbergiella</taxon>
    </lineage>
</organism>